<organism evidence="2 3">
    <name type="scientific">Frischella perrara</name>
    <dbReference type="NCBI Taxonomy" id="1267021"/>
    <lineage>
        <taxon>Bacteria</taxon>
        <taxon>Pseudomonadati</taxon>
        <taxon>Pseudomonadota</taxon>
        <taxon>Gammaproteobacteria</taxon>
        <taxon>Orbales</taxon>
        <taxon>Orbaceae</taxon>
        <taxon>Frischella</taxon>
    </lineage>
</organism>
<dbReference type="PROSITE" id="PS50206">
    <property type="entry name" value="RHODANESE_3"/>
    <property type="match status" value="1"/>
</dbReference>
<dbReference type="HOGENOM" id="CLU_089574_13_3_6"/>
<dbReference type="RefSeq" id="WP_202965330.1">
    <property type="nucleotide sequence ID" value="NZ_CAMKYH010000044.1"/>
</dbReference>
<dbReference type="KEGG" id="fpp:FPB0191_01856"/>
<dbReference type="SUPFAM" id="SSF52821">
    <property type="entry name" value="Rhodanese/Cell cycle control phosphatase"/>
    <property type="match status" value="1"/>
</dbReference>
<dbReference type="PANTHER" id="PTHR43031">
    <property type="entry name" value="FAD-DEPENDENT OXIDOREDUCTASE"/>
    <property type="match status" value="1"/>
</dbReference>
<evidence type="ECO:0000313" key="2">
    <source>
        <dbReference type="EMBL" id="AJA45672.1"/>
    </source>
</evidence>
<dbReference type="Pfam" id="PF00581">
    <property type="entry name" value="Rhodanese"/>
    <property type="match status" value="1"/>
</dbReference>
<evidence type="ECO:0000259" key="1">
    <source>
        <dbReference type="PROSITE" id="PS50206"/>
    </source>
</evidence>
<dbReference type="Proteomes" id="UP000030901">
    <property type="component" value="Chromosome"/>
</dbReference>
<name>A0A0A7S499_FRIPE</name>
<dbReference type="InterPro" id="IPR001763">
    <property type="entry name" value="Rhodanese-like_dom"/>
</dbReference>
<gene>
    <name evidence="2" type="ORF">FPB0191_01856</name>
</gene>
<dbReference type="GO" id="GO:0016740">
    <property type="term" value="F:transferase activity"/>
    <property type="evidence" value="ECO:0007669"/>
    <property type="project" value="UniProtKB-KW"/>
</dbReference>
<sequence>MIDTILNNAKLNKTMRNEIQSLSSRQLDEILTNQPDDIFLLDVREASEVSICHLPQSIHIPMNLIPLYLDKIPDDKMIVIYCHHGIRSLNVALYLIDNGFDESQIYNLKNGIDDWAQNIDKTMIRY</sequence>
<dbReference type="STRING" id="1267021.FPB0191_01856"/>
<dbReference type="InterPro" id="IPR050229">
    <property type="entry name" value="GlpE_sulfurtransferase"/>
</dbReference>
<accession>A0A0A7S499</accession>
<keyword evidence="3" id="KW-1185">Reference proteome</keyword>
<dbReference type="PANTHER" id="PTHR43031:SF17">
    <property type="entry name" value="SULFURTRANSFERASE YTWF-RELATED"/>
    <property type="match status" value="1"/>
</dbReference>
<reference evidence="2 3" key="1">
    <citation type="journal article" date="2014" name="Appl. Environ. Microbiol.">
        <title>Gut symbionts from distinct hosts exhibit genotoxic activity via divergent colibactin biosynthetic pathways.</title>
        <authorList>
            <person name="Engel P."/>
            <person name="Vizcaino M.I."/>
            <person name="Crawford J.M."/>
        </authorList>
    </citation>
    <scope>NUCLEOTIDE SEQUENCE [LARGE SCALE GENOMIC DNA]</scope>
    <source>
        <strain evidence="2 3">PEB0191</strain>
    </source>
</reference>
<protein>
    <submittedName>
        <fullName evidence="2">Rhodanese-related sulfurtransferase</fullName>
    </submittedName>
</protein>
<evidence type="ECO:0000313" key="3">
    <source>
        <dbReference type="Proteomes" id="UP000030901"/>
    </source>
</evidence>
<feature type="domain" description="Rhodanese" evidence="1">
    <location>
        <begin position="34"/>
        <end position="124"/>
    </location>
</feature>
<keyword evidence="2" id="KW-0808">Transferase</keyword>
<dbReference type="AlphaFoldDB" id="A0A0A7S499"/>
<dbReference type="EMBL" id="CP009056">
    <property type="protein sequence ID" value="AJA45672.1"/>
    <property type="molecule type" value="Genomic_DNA"/>
</dbReference>
<dbReference type="InterPro" id="IPR036873">
    <property type="entry name" value="Rhodanese-like_dom_sf"/>
</dbReference>
<dbReference type="Gene3D" id="3.40.250.10">
    <property type="entry name" value="Rhodanese-like domain"/>
    <property type="match status" value="1"/>
</dbReference>
<proteinExistence type="predicted"/>
<dbReference type="SMART" id="SM00450">
    <property type="entry name" value="RHOD"/>
    <property type="match status" value="1"/>
</dbReference>